<gene>
    <name evidence="3" type="ORF">FHS68_001525</name>
</gene>
<reference evidence="3 4" key="1">
    <citation type="submission" date="2020-03" db="EMBL/GenBank/DDBJ databases">
        <title>Genomic Encyclopedia of Type Strains, Phase IV (KMG-IV): sequencing the most valuable type-strain genomes for metagenomic binning, comparative biology and taxonomic classification.</title>
        <authorList>
            <person name="Goeker M."/>
        </authorList>
    </citation>
    <scope>NUCLEOTIDE SEQUENCE [LARGE SCALE GENOMIC DNA]</scope>
    <source>
        <strain evidence="3 4">DSM 102865</strain>
    </source>
</reference>
<evidence type="ECO:0000259" key="1">
    <source>
        <dbReference type="Pfam" id="PF05598"/>
    </source>
</evidence>
<evidence type="ECO:0000313" key="4">
    <source>
        <dbReference type="Proteomes" id="UP001179181"/>
    </source>
</evidence>
<dbReference type="EMBL" id="JAASQJ010000001">
    <property type="protein sequence ID" value="NIJ52369.1"/>
    <property type="molecule type" value="Genomic_DNA"/>
</dbReference>
<dbReference type="Pfam" id="PF05598">
    <property type="entry name" value="DUF772"/>
    <property type="match status" value="1"/>
</dbReference>
<evidence type="ECO:0000259" key="2">
    <source>
        <dbReference type="Pfam" id="PF13751"/>
    </source>
</evidence>
<dbReference type="InterPro" id="IPR047629">
    <property type="entry name" value="IS1182_transpos"/>
</dbReference>
<dbReference type="Pfam" id="PF13751">
    <property type="entry name" value="DDE_Tnp_1_6"/>
    <property type="match status" value="1"/>
</dbReference>
<accession>A0ABX0UH70</accession>
<comment type="caution">
    <text evidence="3">The sequence shown here is derived from an EMBL/GenBank/DDBJ whole genome shotgun (WGS) entry which is preliminary data.</text>
</comment>
<proteinExistence type="predicted"/>
<organism evidence="3 4">
    <name type="scientific">Dyadobacter arcticus</name>
    <dbReference type="NCBI Taxonomy" id="1078754"/>
    <lineage>
        <taxon>Bacteria</taxon>
        <taxon>Pseudomonadati</taxon>
        <taxon>Bacteroidota</taxon>
        <taxon>Cytophagia</taxon>
        <taxon>Cytophagales</taxon>
        <taxon>Spirosomataceae</taxon>
        <taxon>Dyadobacter</taxon>
    </lineage>
</organism>
<feature type="domain" description="Transposase DDE" evidence="2">
    <location>
        <begin position="349"/>
        <end position="470"/>
    </location>
</feature>
<dbReference type="Proteomes" id="UP001179181">
    <property type="component" value="Unassembled WGS sequence"/>
</dbReference>
<dbReference type="PANTHER" id="PTHR33408">
    <property type="entry name" value="TRANSPOSASE"/>
    <property type="match status" value="1"/>
</dbReference>
<keyword evidence="4" id="KW-1185">Reference proteome</keyword>
<dbReference type="InterPro" id="IPR008490">
    <property type="entry name" value="Transposase_InsH_N"/>
</dbReference>
<dbReference type="InterPro" id="IPR025668">
    <property type="entry name" value="Tnp_DDE_dom"/>
</dbReference>
<dbReference type="RefSeq" id="WP_167268614.1">
    <property type="nucleotide sequence ID" value="NZ_JAASQJ010000001.1"/>
</dbReference>
<name>A0ABX0UH70_9BACT</name>
<protein>
    <submittedName>
        <fullName evidence="3">Transposase</fullName>
    </submittedName>
</protein>
<dbReference type="PANTHER" id="PTHR33408:SF4">
    <property type="entry name" value="TRANSPOSASE DDE DOMAIN-CONTAINING PROTEIN"/>
    <property type="match status" value="1"/>
</dbReference>
<evidence type="ECO:0000313" key="3">
    <source>
        <dbReference type="EMBL" id="NIJ52369.1"/>
    </source>
</evidence>
<feature type="domain" description="Transposase InsH N-terminal" evidence="1">
    <location>
        <begin position="16"/>
        <end position="111"/>
    </location>
</feature>
<sequence length="500" mass="57226">MQGKKNYSEKLFVSFQLSDRVPKENFYRRLSETLDLQFLYKDTRELYGKTGNPSIDPVVFFKLMLTGYLENITSDRRLMEHCSMRMDVLYFIGYDIDEPLPWHSTVSRTRQLYPATLFESLFDKVFTKCVENGMVAGHTHAIDSAPIKANASIENLELKVPAQSIKAHFTGVDDDNPDVRANYQDGKTVMTASTSQLKRLAKYQDNLNADRPNRPKASNEKAQLLSNKTHYNPHDPDARISIKPGKARKLNYHCSMSVDAAIGVISHIQADFADGRDSQYLPRIASVLQDRLKRNYLRLTDLMADTGYSNGYNYQFLEKRKITGWIPVFGKFRPQLDGFDYNKETDSYTCPNGKKLPFRSLEYSTEGKPLKAYWTTRTDCATCPLKQKCIPKAGTKRIVKTIYEEEYQRAYLRQQTTAGKRMKGLRQGTVEPVFGSLTQYYGLNKISVLGIDGAHKTMVMAAIAFNIKKYLKFFSRKTAQEAMFKGQNNLIVVLKRSLVF</sequence>
<dbReference type="NCBIfam" id="NF033551">
    <property type="entry name" value="transpos_IS1182"/>
    <property type="match status" value="1"/>
</dbReference>